<evidence type="ECO:0000313" key="1">
    <source>
        <dbReference type="EMBL" id="ACM28000.1"/>
    </source>
</evidence>
<dbReference type="HOGENOM" id="CLU_1881355_0_0_5"/>
<dbReference type="Proteomes" id="UP000001600">
    <property type="component" value="Chromosome 1"/>
</dbReference>
<reference evidence="1 2" key="1">
    <citation type="journal article" date="2009" name="J. Bacteriol.">
        <title>Genome sequences of three Agrobacterium biovars help elucidate the evolution of multichromosome genomes in bacteria.</title>
        <authorList>
            <person name="Slater S.C."/>
            <person name="Goldman B.S."/>
            <person name="Goodner B."/>
            <person name="Setubal J.C."/>
            <person name="Farrand S.K."/>
            <person name="Nester E.W."/>
            <person name="Burr T.J."/>
            <person name="Banta L."/>
            <person name="Dickerman A.W."/>
            <person name="Paulsen I."/>
            <person name="Otten L."/>
            <person name="Suen G."/>
            <person name="Welch R."/>
            <person name="Almeida N.F."/>
            <person name="Arnold F."/>
            <person name="Burton O.T."/>
            <person name="Du Z."/>
            <person name="Ewing A."/>
            <person name="Godsy E."/>
            <person name="Heisel S."/>
            <person name="Houmiel K.L."/>
            <person name="Jhaveri J."/>
            <person name="Lu J."/>
            <person name="Miller N.M."/>
            <person name="Norton S."/>
            <person name="Chen Q."/>
            <person name="Phoolcharoen W."/>
            <person name="Ohlin V."/>
            <person name="Ondrusek D."/>
            <person name="Pride N."/>
            <person name="Stricklin S.L."/>
            <person name="Sun J."/>
            <person name="Wheeler C."/>
            <person name="Wilson L."/>
            <person name="Zhu H."/>
            <person name="Wood D.W."/>
        </authorList>
    </citation>
    <scope>NUCLEOTIDE SEQUENCE [LARGE SCALE GENOMIC DNA]</scope>
    <source>
        <strain evidence="2">K84 / ATCC BAA-868</strain>
    </source>
</reference>
<name>B9JBV4_RHIR8</name>
<dbReference type="KEGG" id="ara:Arad_4257"/>
<proteinExistence type="predicted"/>
<gene>
    <name evidence="1" type="ordered locus">Arad_4257</name>
</gene>
<dbReference type="AlphaFoldDB" id="B9JBV4"/>
<protein>
    <submittedName>
        <fullName evidence="1">Uncharacterized protein</fullName>
    </submittedName>
</protein>
<evidence type="ECO:0000313" key="2">
    <source>
        <dbReference type="Proteomes" id="UP000001600"/>
    </source>
</evidence>
<dbReference type="STRING" id="311403.Arad_4257"/>
<sequence length="135" mass="15830">MQMTREQKAKWIVTADGMEAEGYHIPADRLTEMRDSKYEWPMHLCIKTWFDVHDFFPEFEAALEVHGHALDEKALVGAWEWCLKKIEKIPENDAIAREMFPEKFKGGFGMWTVAQMRAVSDEQKKRRLSSETPPQ</sequence>
<organism evidence="1 2">
    <name type="scientific">Rhizobium rhizogenes (strain K84 / ATCC BAA-868)</name>
    <name type="common">Agrobacterium radiobacter</name>
    <dbReference type="NCBI Taxonomy" id="311403"/>
    <lineage>
        <taxon>Bacteria</taxon>
        <taxon>Pseudomonadati</taxon>
        <taxon>Pseudomonadota</taxon>
        <taxon>Alphaproteobacteria</taxon>
        <taxon>Hyphomicrobiales</taxon>
        <taxon>Rhizobiaceae</taxon>
        <taxon>Rhizobium/Agrobacterium group</taxon>
        <taxon>Rhizobium</taxon>
    </lineage>
</organism>
<accession>B9JBV4</accession>
<dbReference type="EMBL" id="CP000628">
    <property type="protein sequence ID" value="ACM28000.1"/>
    <property type="molecule type" value="Genomic_DNA"/>
</dbReference>